<dbReference type="STRING" id="623281.SAMN05421747_107157"/>
<protein>
    <submittedName>
        <fullName evidence="1">Uncharacterized protein</fullName>
    </submittedName>
</protein>
<sequence length="36" mass="4096">MLMPIQPKHIPDLVEEPLTGAFTLTSDPLQIRRIHS</sequence>
<name>A0A1I1HWJ3_9SPHI</name>
<keyword evidence="2" id="KW-1185">Reference proteome</keyword>
<reference evidence="1 2" key="1">
    <citation type="submission" date="2016-10" db="EMBL/GenBank/DDBJ databases">
        <authorList>
            <person name="de Groot N.N."/>
        </authorList>
    </citation>
    <scope>NUCLEOTIDE SEQUENCE [LARGE SCALE GENOMIC DNA]</scope>
    <source>
        <strain evidence="1 2">DSM 22900</strain>
    </source>
</reference>
<dbReference type="Proteomes" id="UP000199577">
    <property type="component" value="Unassembled WGS sequence"/>
</dbReference>
<organism evidence="1 2">
    <name type="scientific">Parapedobacter composti</name>
    <dbReference type="NCBI Taxonomy" id="623281"/>
    <lineage>
        <taxon>Bacteria</taxon>
        <taxon>Pseudomonadati</taxon>
        <taxon>Bacteroidota</taxon>
        <taxon>Sphingobacteriia</taxon>
        <taxon>Sphingobacteriales</taxon>
        <taxon>Sphingobacteriaceae</taxon>
        <taxon>Parapedobacter</taxon>
    </lineage>
</organism>
<dbReference type="AlphaFoldDB" id="A0A1I1HWJ3"/>
<evidence type="ECO:0000313" key="1">
    <source>
        <dbReference type="EMBL" id="SFC28304.1"/>
    </source>
</evidence>
<dbReference type="EMBL" id="FOLL01000007">
    <property type="protein sequence ID" value="SFC28304.1"/>
    <property type="molecule type" value="Genomic_DNA"/>
</dbReference>
<gene>
    <name evidence="1" type="ORF">SAMN05421747_107157</name>
</gene>
<proteinExistence type="predicted"/>
<evidence type="ECO:0000313" key="2">
    <source>
        <dbReference type="Proteomes" id="UP000199577"/>
    </source>
</evidence>
<accession>A0A1I1HWJ3</accession>